<evidence type="ECO:0000313" key="8">
    <source>
        <dbReference type="Proteomes" id="UP001597362"/>
    </source>
</evidence>
<dbReference type="SUPFAM" id="SSF51905">
    <property type="entry name" value="FAD/NAD(P)-binding domain"/>
    <property type="match status" value="1"/>
</dbReference>
<accession>A0ABW4YGG9</accession>
<dbReference type="RefSeq" id="WP_377769680.1">
    <property type="nucleotide sequence ID" value="NZ_JBHUHO010000008.1"/>
</dbReference>
<dbReference type="PROSITE" id="PS51296">
    <property type="entry name" value="RIESKE"/>
    <property type="match status" value="1"/>
</dbReference>
<evidence type="ECO:0000256" key="1">
    <source>
        <dbReference type="ARBA" id="ARBA00022714"/>
    </source>
</evidence>
<evidence type="ECO:0000256" key="3">
    <source>
        <dbReference type="ARBA" id="ARBA00023004"/>
    </source>
</evidence>
<evidence type="ECO:0000256" key="2">
    <source>
        <dbReference type="ARBA" id="ARBA00022723"/>
    </source>
</evidence>
<sequence>MSEHNYEGYSLPTDSYSYWRASTEQTKYKRLEDNLDTEVVVVGAGITGITTAYLLAKRGIKVVLLEAGNVLEGTTAHTTAKITVQHDLIYDELIAHFGAEQALQYYKSNEEALQFITEQMETLQIECDYKQEDAYLYTCSAEQLPLLEKEWLAYEQLGIKGEFLKQAPLPFATEGAIKLGGQAQFHPLKYVTRLLEEAVKLGVEVYEQVTAVTVEQEQRAKVMTDRGFSITCSYVVACTHYPFVDGMRAYFSRMYADRSYVICGKPTVPFHGGMHINVEMPKRSIRSVQVKGQEMLLIGGEGHKVGQGNMSTMQNYKILAQFAAEQFGIEEVAYRWSAQDLITLDKIPFIGSIAGDDSNILIATGFKKWGMTTGTLAAMMFDLTISGKASFYRDLYKPDRFHADPDIKSFVSINVDTAKQLFTGKLESLVGTLPQVDELALDTGKVVEVDGKRAGAYRDKEGKLFVVDTTCTHMGCEVNWNDGERSWDCPCHGSRFSYKGDVLEGPAQKPLARWQ</sequence>
<feature type="domain" description="Rieske" evidence="6">
    <location>
        <begin position="431"/>
        <end position="515"/>
    </location>
</feature>
<proteinExistence type="predicted"/>
<dbReference type="Proteomes" id="UP001597362">
    <property type="component" value="Unassembled WGS sequence"/>
</dbReference>
<comment type="caution">
    <text evidence="7">The sequence shown here is derived from an EMBL/GenBank/DDBJ whole genome shotgun (WGS) entry which is preliminary data.</text>
</comment>
<dbReference type="PRINTS" id="PR00162">
    <property type="entry name" value="RIESKE"/>
</dbReference>
<keyword evidence="8" id="KW-1185">Reference proteome</keyword>
<keyword evidence="1" id="KW-0001">2Fe-2S</keyword>
<keyword evidence="5" id="KW-1015">Disulfide bond</keyword>
<dbReference type="InterPro" id="IPR036922">
    <property type="entry name" value="Rieske_2Fe-2S_sf"/>
</dbReference>
<name>A0ABW4YGG9_9BACL</name>
<dbReference type="PANTHER" id="PTHR13847:SF274">
    <property type="entry name" value="RIESKE 2FE-2S IRON-SULFUR PROTEIN YHFW-RELATED"/>
    <property type="match status" value="1"/>
</dbReference>
<dbReference type="InterPro" id="IPR005805">
    <property type="entry name" value="Rieske_Fe-S_prot_C"/>
</dbReference>
<dbReference type="InterPro" id="IPR006076">
    <property type="entry name" value="FAD-dep_OxRdtase"/>
</dbReference>
<reference evidence="8" key="1">
    <citation type="journal article" date="2019" name="Int. J. Syst. Evol. Microbiol.">
        <title>The Global Catalogue of Microorganisms (GCM) 10K type strain sequencing project: providing services to taxonomists for standard genome sequencing and annotation.</title>
        <authorList>
            <consortium name="The Broad Institute Genomics Platform"/>
            <consortium name="The Broad Institute Genome Sequencing Center for Infectious Disease"/>
            <person name="Wu L."/>
            <person name="Ma J."/>
        </authorList>
    </citation>
    <scope>NUCLEOTIDE SEQUENCE [LARGE SCALE GENOMIC DNA]</scope>
    <source>
        <strain evidence="8">GH52</strain>
    </source>
</reference>
<dbReference type="InterPro" id="IPR017941">
    <property type="entry name" value="Rieske_2Fe-2S"/>
</dbReference>
<evidence type="ECO:0000256" key="5">
    <source>
        <dbReference type="ARBA" id="ARBA00023157"/>
    </source>
</evidence>
<keyword evidence="3" id="KW-0408">Iron</keyword>
<keyword evidence="2" id="KW-0479">Metal-binding</keyword>
<dbReference type="Gene3D" id="2.102.10.10">
    <property type="entry name" value="Rieske [2Fe-2S] iron-sulphur domain"/>
    <property type="match status" value="1"/>
</dbReference>
<dbReference type="InterPro" id="IPR038010">
    <property type="entry name" value="YhfW_C"/>
</dbReference>
<dbReference type="PANTHER" id="PTHR13847">
    <property type="entry name" value="SARCOSINE DEHYDROGENASE-RELATED"/>
    <property type="match status" value="1"/>
</dbReference>
<gene>
    <name evidence="7" type="ORF">ACFSJH_02710</name>
</gene>
<organism evidence="7 8">
    <name type="scientific">Paenibacillus yanchengensis</name>
    <dbReference type="NCBI Taxonomy" id="2035833"/>
    <lineage>
        <taxon>Bacteria</taxon>
        <taxon>Bacillati</taxon>
        <taxon>Bacillota</taxon>
        <taxon>Bacilli</taxon>
        <taxon>Bacillales</taxon>
        <taxon>Paenibacillaceae</taxon>
        <taxon>Paenibacillus</taxon>
    </lineage>
</organism>
<dbReference type="Pfam" id="PF00355">
    <property type="entry name" value="Rieske"/>
    <property type="match status" value="1"/>
</dbReference>
<evidence type="ECO:0000313" key="7">
    <source>
        <dbReference type="EMBL" id="MFD2114659.1"/>
    </source>
</evidence>
<evidence type="ECO:0000259" key="6">
    <source>
        <dbReference type="PROSITE" id="PS51296"/>
    </source>
</evidence>
<protein>
    <submittedName>
        <fullName evidence="7">FAD-dependent oxidoreductase</fullName>
    </submittedName>
</protein>
<dbReference type="Pfam" id="PF01266">
    <property type="entry name" value="DAO"/>
    <property type="match status" value="1"/>
</dbReference>
<dbReference type="Gene3D" id="3.30.9.10">
    <property type="entry name" value="D-Amino Acid Oxidase, subunit A, domain 2"/>
    <property type="match status" value="1"/>
</dbReference>
<dbReference type="EMBL" id="JBHUHO010000008">
    <property type="protein sequence ID" value="MFD2114659.1"/>
    <property type="molecule type" value="Genomic_DNA"/>
</dbReference>
<keyword evidence="4" id="KW-0411">Iron-sulfur</keyword>
<dbReference type="InterPro" id="IPR036188">
    <property type="entry name" value="FAD/NAD-bd_sf"/>
</dbReference>
<dbReference type="Gene3D" id="3.50.50.60">
    <property type="entry name" value="FAD/NAD(P)-binding domain"/>
    <property type="match status" value="1"/>
</dbReference>
<dbReference type="SUPFAM" id="SSF50022">
    <property type="entry name" value="ISP domain"/>
    <property type="match status" value="1"/>
</dbReference>
<evidence type="ECO:0000256" key="4">
    <source>
        <dbReference type="ARBA" id="ARBA00023014"/>
    </source>
</evidence>
<dbReference type="CDD" id="cd03477">
    <property type="entry name" value="Rieske_YhfW_C"/>
    <property type="match status" value="1"/>
</dbReference>